<name>A0AAN7SHE2_9COLE</name>
<evidence type="ECO:0000256" key="1">
    <source>
        <dbReference type="ARBA" id="ARBA00006484"/>
    </source>
</evidence>
<dbReference type="Gene3D" id="3.40.50.720">
    <property type="entry name" value="NAD(P)-binding Rossmann-like Domain"/>
    <property type="match status" value="1"/>
</dbReference>
<dbReference type="PANTHER" id="PTHR43115:SF4">
    <property type="entry name" value="DEHYDROGENASE_REDUCTASE SDR FAMILY MEMBER 11"/>
    <property type="match status" value="1"/>
</dbReference>
<dbReference type="PRINTS" id="PR00081">
    <property type="entry name" value="GDHRDH"/>
</dbReference>
<evidence type="ECO:0000256" key="2">
    <source>
        <dbReference type="ARBA" id="ARBA00023002"/>
    </source>
</evidence>
<dbReference type="Proteomes" id="UP001353858">
    <property type="component" value="Unassembled WGS sequence"/>
</dbReference>
<dbReference type="PROSITE" id="PS00061">
    <property type="entry name" value="ADH_SHORT"/>
    <property type="match status" value="1"/>
</dbReference>
<dbReference type="FunFam" id="3.40.50.720:FF:000047">
    <property type="entry name" value="NADP-dependent L-serine/L-allo-threonine dehydrogenase"/>
    <property type="match status" value="1"/>
</dbReference>
<evidence type="ECO:0000256" key="3">
    <source>
        <dbReference type="RuleBase" id="RU000363"/>
    </source>
</evidence>
<evidence type="ECO:0008006" key="6">
    <source>
        <dbReference type="Google" id="ProtNLM"/>
    </source>
</evidence>
<dbReference type="GO" id="GO:0016616">
    <property type="term" value="F:oxidoreductase activity, acting on the CH-OH group of donors, NAD or NADP as acceptor"/>
    <property type="evidence" value="ECO:0007669"/>
    <property type="project" value="UniProtKB-ARBA"/>
</dbReference>
<accession>A0AAN7SHE2</accession>
<sequence length="253" mass="27812">MDRWRNKVAIVTGTSFGIGAAIAEALVKKDVVVVGLARSKYKLEELSKKLNKNKTYFHFYVTDITKEEDILKAFEWTISTLGPIHILINNAGIMRFASLTEGKTDQWKQILDTNVMGLCIATREAVKNMKKNNVDGHIVHINSVAGHQASAITSMYSASKFAVTSLTESLRQQLVLDRSKIKVTSISPGLVSTNIVVSALSSSESPYPDITSRTSKLPALQAEDVAESVLYTLSTPPHVQVHELLIKPVGEKF</sequence>
<dbReference type="InterPro" id="IPR002347">
    <property type="entry name" value="SDR_fam"/>
</dbReference>
<dbReference type="PRINTS" id="PR00080">
    <property type="entry name" value="SDRFAMILY"/>
</dbReference>
<comment type="similarity">
    <text evidence="1 3">Belongs to the short-chain dehydrogenases/reductases (SDR) family.</text>
</comment>
<dbReference type="Pfam" id="PF00106">
    <property type="entry name" value="adh_short"/>
    <property type="match status" value="1"/>
</dbReference>
<reference evidence="5" key="1">
    <citation type="submission" date="2023-01" db="EMBL/GenBank/DDBJ databases">
        <title>Key to firefly adult light organ development and bioluminescence: homeobox transcription factors regulate luciferase expression and transportation to peroxisome.</title>
        <authorList>
            <person name="Fu X."/>
        </authorList>
    </citation>
    <scope>NUCLEOTIDE SEQUENCE [LARGE SCALE GENOMIC DNA]</scope>
</reference>
<evidence type="ECO:0000313" key="5">
    <source>
        <dbReference type="Proteomes" id="UP001353858"/>
    </source>
</evidence>
<protein>
    <recommendedName>
        <fullName evidence="6">Farnesol dehydrogenase</fullName>
    </recommendedName>
</protein>
<proteinExistence type="inferred from homology"/>
<keyword evidence="2" id="KW-0560">Oxidoreductase</keyword>
<evidence type="ECO:0000313" key="4">
    <source>
        <dbReference type="EMBL" id="KAK4880619.1"/>
    </source>
</evidence>
<dbReference type="AlphaFoldDB" id="A0AAN7SHE2"/>
<dbReference type="EMBL" id="JARPUR010000003">
    <property type="protein sequence ID" value="KAK4880619.1"/>
    <property type="molecule type" value="Genomic_DNA"/>
</dbReference>
<gene>
    <name evidence="4" type="ORF">RN001_008765</name>
</gene>
<keyword evidence="5" id="KW-1185">Reference proteome</keyword>
<dbReference type="InterPro" id="IPR036291">
    <property type="entry name" value="NAD(P)-bd_dom_sf"/>
</dbReference>
<comment type="caution">
    <text evidence="4">The sequence shown here is derived from an EMBL/GenBank/DDBJ whole genome shotgun (WGS) entry which is preliminary data.</text>
</comment>
<dbReference type="SUPFAM" id="SSF51735">
    <property type="entry name" value="NAD(P)-binding Rossmann-fold domains"/>
    <property type="match status" value="1"/>
</dbReference>
<organism evidence="4 5">
    <name type="scientific">Aquatica leii</name>
    <dbReference type="NCBI Taxonomy" id="1421715"/>
    <lineage>
        <taxon>Eukaryota</taxon>
        <taxon>Metazoa</taxon>
        <taxon>Ecdysozoa</taxon>
        <taxon>Arthropoda</taxon>
        <taxon>Hexapoda</taxon>
        <taxon>Insecta</taxon>
        <taxon>Pterygota</taxon>
        <taxon>Neoptera</taxon>
        <taxon>Endopterygota</taxon>
        <taxon>Coleoptera</taxon>
        <taxon>Polyphaga</taxon>
        <taxon>Elateriformia</taxon>
        <taxon>Elateroidea</taxon>
        <taxon>Lampyridae</taxon>
        <taxon>Luciolinae</taxon>
        <taxon>Aquatica</taxon>
    </lineage>
</organism>
<dbReference type="PANTHER" id="PTHR43115">
    <property type="entry name" value="DEHYDROGENASE/REDUCTASE SDR FAMILY MEMBER 11"/>
    <property type="match status" value="1"/>
</dbReference>
<dbReference type="InterPro" id="IPR020904">
    <property type="entry name" value="Sc_DH/Rdtase_CS"/>
</dbReference>